<dbReference type="Gene3D" id="3.40.50.1820">
    <property type="entry name" value="alpha/beta hydrolase"/>
    <property type="match status" value="1"/>
</dbReference>
<reference evidence="5" key="2">
    <citation type="submission" date="2013-10" db="EMBL/GenBank/DDBJ databases">
        <authorList>
            <person name="Aslett M."/>
        </authorList>
    </citation>
    <scope>NUCLEOTIDE SEQUENCE</scope>
    <source>
        <strain evidence="5">Houghton</strain>
    </source>
</reference>
<dbReference type="Proteomes" id="UP000018050">
    <property type="component" value="Unassembled WGS sequence"/>
</dbReference>
<dbReference type="OrthoDB" id="2418081at2759"/>
<keyword evidence="6" id="KW-1185">Reference proteome</keyword>
<dbReference type="PANTHER" id="PTHR10655">
    <property type="entry name" value="LYSOPHOSPHOLIPASE-RELATED"/>
    <property type="match status" value="1"/>
</dbReference>
<accession>U6GR43</accession>
<dbReference type="RefSeq" id="XP_013248020.1">
    <property type="nucleotide sequence ID" value="XM_013392566.1"/>
</dbReference>
<dbReference type="InterPro" id="IPR003140">
    <property type="entry name" value="PLipase/COase/thioEstase"/>
</dbReference>
<feature type="region of interest" description="Disordered" evidence="3">
    <location>
        <begin position="213"/>
        <end position="232"/>
    </location>
</feature>
<dbReference type="OMA" id="SWFDIAN"/>
<dbReference type="Pfam" id="PF02230">
    <property type="entry name" value="Abhydrolase_2"/>
    <property type="match status" value="1"/>
</dbReference>
<dbReference type="GO" id="GO:0008474">
    <property type="term" value="F:palmitoyl-(protein) hydrolase activity"/>
    <property type="evidence" value="ECO:0007669"/>
    <property type="project" value="TreeGrafter"/>
</dbReference>
<keyword evidence="2" id="KW-0378">Hydrolase</keyword>
<dbReference type="PANTHER" id="PTHR10655:SF17">
    <property type="entry name" value="LYSOPHOSPHOLIPASE-LIKE PROTEIN 1"/>
    <property type="match status" value="1"/>
</dbReference>
<comment type="similarity">
    <text evidence="1">Belongs to the AB hydrolase superfamily. AB hydrolase 2 family.</text>
</comment>
<dbReference type="EMBL" id="HG672635">
    <property type="protein sequence ID" value="CDI82660.1"/>
    <property type="molecule type" value="Genomic_DNA"/>
</dbReference>
<name>U6GR43_EIMAC</name>
<organism evidence="5 6">
    <name type="scientific">Eimeria acervulina</name>
    <name type="common">Coccidian parasite</name>
    <dbReference type="NCBI Taxonomy" id="5801"/>
    <lineage>
        <taxon>Eukaryota</taxon>
        <taxon>Sar</taxon>
        <taxon>Alveolata</taxon>
        <taxon>Apicomplexa</taxon>
        <taxon>Conoidasida</taxon>
        <taxon>Coccidia</taxon>
        <taxon>Eucoccidiorida</taxon>
        <taxon>Eimeriorina</taxon>
        <taxon>Eimeriidae</taxon>
        <taxon>Eimeria</taxon>
    </lineage>
</organism>
<gene>
    <name evidence="5" type="ORF">EAH_00029740</name>
</gene>
<dbReference type="VEuPathDB" id="ToxoDB:EAH_00029740"/>
<evidence type="ECO:0000313" key="5">
    <source>
        <dbReference type="EMBL" id="CDI82660.1"/>
    </source>
</evidence>
<feature type="domain" description="Phospholipase/carboxylesterase/thioesterase" evidence="4">
    <location>
        <begin position="26"/>
        <end position="219"/>
    </location>
</feature>
<evidence type="ECO:0000259" key="4">
    <source>
        <dbReference type="Pfam" id="PF02230"/>
    </source>
</evidence>
<evidence type="ECO:0000256" key="2">
    <source>
        <dbReference type="ARBA" id="ARBA00022801"/>
    </source>
</evidence>
<dbReference type="InterPro" id="IPR050565">
    <property type="entry name" value="LYPA1-2/EST-like"/>
</dbReference>
<evidence type="ECO:0000256" key="1">
    <source>
        <dbReference type="ARBA" id="ARBA00006499"/>
    </source>
</evidence>
<dbReference type="AlphaFoldDB" id="U6GR43"/>
<reference evidence="5" key="1">
    <citation type="submission" date="2013-10" db="EMBL/GenBank/DDBJ databases">
        <title>Genomic analysis of the causative agents of coccidiosis in chickens.</title>
        <authorList>
            <person name="Reid A.J."/>
            <person name="Blake D."/>
            <person name="Billington K."/>
            <person name="Browne H."/>
            <person name="Dunn M."/>
            <person name="Hung S."/>
            <person name="Kawahara F."/>
            <person name="Miranda-Saavedra D."/>
            <person name="Mourier T."/>
            <person name="Nagra H."/>
            <person name="Otto T.D."/>
            <person name="Rawlings N."/>
            <person name="Sanchez A."/>
            <person name="Sanders M."/>
            <person name="Subramaniam C."/>
            <person name="Tay Y."/>
            <person name="Dear P."/>
            <person name="Doerig C."/>
            <person name="Gruber A."/>
            <person name="Parkinson J."/>
            <person name="Shirley M."/>
            <person name="Wan K.L."/>
            <person name="Berriman M."/>
            <person name="Tomley F."/>
            <person name="Pain A."/>
        </authorList>
    </citation>
    <scope>NUCLEOTIDE SEQUENCE</scope>
    <source>
        <strain evidence="5">Houghton</strain>
    </source>
</reference>
<sequence length="269" mass="29785">MKSEAVFSPGDGYGGKGIHIFPSLSDATLLFLHGRGDSGEGWSVLLELVNSRPSLRGRLRLILPTADEMYITKYGIKCNAWFDSRSDRRDVDEDLQGFQKSSERIENIVRGEMQKGIKPERILLAGFSQGGAMSYFMPMHSQLQLGGVCCLSGWCPALQQLEQQQQQQQQISSALFDGSFPFVHMHGTADSVVDYSFARSSFQRAVAAAEKAAAEKTQNNNSSSSSSSSSSSKRFMFKTYEGLAHESSATEMDDFLDFIEDCLKVKQQQ</sequence>
<dbReference type="GO" id="GO:0052689">
    <property type="term" value="F:carboxylic ester hydrolase activity"/>
    <property type="evidence" value="ECO:0007669"/>
    <property type="project" value="TreeGrafter"/>
</dbReference>
<evidence type="ECO:0000256" key="3">
    <source>
        <dbReference type="SAM" id="MobiDB-lite"/>
    </source>
</evidence>
<proteinExistence type="inferred from homology"/>
<dbReference type="InterPro" id="IPR029058">
    <property type="entry name" value="AB_hydrolase_fold"/>
</dbReference>
<dbReference type="SUPFAM" id="SSF53474">
    <property type="entry name" value="alpha/beta-Hydrolases"/>
    <property type="match status" value="1"/>
</dbReference>
<evidence type="ECO:0000313" key="6">
    <source>
        <dbReference type="Proteomes" id="UP000018050"/>
    </source>
</evidence>
<protein>
    <recommendedName>
        <fullName evidence="4">Phospholipase/carboxylesterase/thioesterase domain-containing protein</fullName>
    </recommendedName>
</protein>
<dbReference type="GeneID" id="25271044"/>
<dbReference type="GO" id="GO:0005737">
    <property type="term" value="C:cytoplasm"/>
    <property type="evidence" value="ECO:0007669"/>
    <property type="project" value="TreeGrafter"/>
</dbReference>